<evidence type="ECO:0000313" key="6">
    <source>
        <dbReference type="Proteomes" id="UP000040576"/>
    </source>
</evidence>
<protein>
    <recommendedName>
        <fullName evidence="1">Putative membrane protein insertion efficiency factor</fullName>
    </recommendedName>
</protein>
<evidence type="ECO:0000313" key="3">
    <source>
        <dbReference type="EMBL" id="CEE02432.1"/>
    </source>
</evidence>
<dbReference type="PATRIC" id="fig|35841.6.peg.1242"/>
<dbReference type="EMBL" id="JXLU01000095">
    <property type="protein sequence ID" value="KIO72533.1"/>
    <property type="molecule type" value="Genomic_DNA"/>
</dbReference>
<evidence type="ECO:0000256" key="2">
    <source>
        <dbReference type="SAM" id="MobiDB-lite"/>
    </source>
</evidence>
<comment type="similarity">
    <text evidence="1">Belongs to the UPF0161 family.</text>
</comment>
<comment type="function">
    <text evidence="1">Could be involved in insertion of integral membrane proteins into the membrane.</text>
</comment>
<accession>A0A090IXL1</accession>
<dbReference type="AlphaFoldDB" id="A0A090IXL1"/>
<feature type="region of interest" description="Disordered" evidence="2">
    <location>
        <begin position="77"/>
        <end position="96"/>
    </location>
</feature>
<dbReference type="PANTHER" id="PTHR33383:SF1">
    <property type="entry name" value="MEMBRANE PROTEIN INSERTION EFFICIENCY FACTOR-RELATED"/>
    <property type="match status" value="1"/>
</dbReference>
<dbReference type="RefSeq" id="WP_043988500.1">
    <property type="nucleotide sequence ID" value="NZ_CCRF01000072.1"/>
</dbReference>
<reference evidence="4 5" key="2">
    <citation type="submission" date="2015-01" db="EMBL/GenBank/DDBJ databases">
        <title>Draft Genome Sequences of Four Bacillus thermoamylovorans Strains, Isolated From Food Products.</title>
        <authorList>
            <person name="Krawcyk A.O."/>
            <person name="Berendsen E.M."/>
            <person name="Eijlander R.T."/>
            <person name="de Jong A."/>
            <person name="Wells-Bennik M."/>
            <person name="Kuipers O.P."/>
        </authorList>
    </citation>
    <scope>NUCLEOTIDE SEQUENCE [LARGE SCALE GENOMIC DNA]</scope>
    <source>
        <strain evidence="4 5">B4167</strain>
    </source>
</reference>
<reference evidence="3 6" key="1">
    <citation type="submission" date="2014-07" db="EMBL/GenBank/DDBJ databases">
        <authorList>
            <person name="Wibberg Daniel"/>
        </authorList>
    </citation>
    <scope>NUCLEOTIDE SEQUENCE [LARGE SCALE GENOMIC DNA]</scope>
</reference>
<dbReference type="Proteomes" id="UP000032076">
    <property type="component" value="Unassembled WGS sequence"/>
</dbReference>
<sequence>MLKNIFIGLIRFYQKFISPATPPSCRFYPTCSQYGLEAIQRFGVLKGGYLTVKRILKCHPLHPGGIDPVPLEWSFRSKKGDANEKNSNPNMKKVEK</sequence>
<dbReference type="PANTHER" id="PTHR33383">
    <property type="entry name" value="MEMBRANE PROTEIN INSERTION EFFICIENCY FACTOR-RELATED"/>
    <property type="match status" value="1"/>
</dbReference>
<dbReference type="NCBIfam" id="TIGR00278">
    <property type="entry name" value="membrane protein insertion efficiency factor YidD"/>
    <property type="match status" value="1"/>
</dbReference>
<comment type="subcellular location">
    <subcellularLocation>
        <location evidence="1">Cell membrane</location>
        <topology evidence="1">Peripheral membrane protein</topology>
        <orientation evidence="1">Cytoplasmic side</orientation>
    </subcellularLocation>
</comment>
<organism evidence="3 6">
    <name type="scientific">Caldibacillus thermoamylovorans</name>
    <dbReference type="NCBI Taxonomy" id="35841"/>
    <lineage>
        <taxon>Bacteria</taxon>
        <taxon>Bacillati</taxon>
        <taxon>Bacillota</taxon>
        <taxon>Bacilli</taxon>
        <taxon>Bacillales</taxon>
        <taxon>Bacillaceae</taxon>
        <taxon>Caldibacillus</taxon>
    </lineage>
</organism>
<gene>
    <name evidence="4" type="ORF">B4167_1223</name>
    <name evidence="3" type="ORF">BT1A1_2614</name>
</gene>
<keyword evidence="6" id="KW-1185">Reference proteome</keyword>
<proteinExistence type="inferred from homology"/>
<dbReference type="HAMAP" id="MF_00386">
    <property type="entry name" value="UPF0161_YidD"/>
    <property type="match status" value="1"/>
</dbReference>
<evidence type="ECO:0000256" key="1">
    <source>
        <dbReference type="HAMAP-Rule" id="MF_00386"/>
    </source>
</evidence>
<dbReference type="GO" id="GO:0005886">
    <property type="term" value="C:plasma membrane"/>
    <property type="evidence" value="ECO:0007669"/>
    <property type="project" value="UniProtKB-SubCell"/>
</dbReference>
<dbReference type="Proteomes" id="UP000040576">
    <property type="component" value="Unassembled WGS sequence"/>
</dbReference>
<evidence type="ECO:0000313" key="4">
    <source>
        <dbReference type="EMBL" id="KIO72533.1"/>
    </source>
</evidence>
<keyword evidence="1" id="KW-1003">Cell membrane</keyword>
<dbReference type="STRING" id="35841.B4167_1223"/>
<dbReference type="Pfam" id="PF01809">
    <property type="entry name" value="YidD"/>
    <property type="match status" value="1"/>
</dbReference>
<dbReference type="EMBL" id="CCRF01000072">
    <property type="protein sequence ID" value="CEE02432.1"/>
    <property type="molecule type" value="Genomic_DNA"/>
</dbReference>
<evidence type="ECO:0000313" key="5">
    <source>
        <dbReference type="Proteomes" id="UP000032076"/>
    </source>
</evidence>
<name>A0A090IXL1_9BACI</name>
<keyword evidence="1" id="KW-0472">Membrane</keyword>
<dbReference type="InterPro" id="IPR002696">
    <property type="entry name" value="Membr_insert_effic_factor_YidD"/>
</dbReference>
<dbReference type="SMART" id="SM01234">
    <property type="entry name" value="Haemolytic"/>
    <property type="match status" value="1"/>
</dbReference>
<dbReference type="eggNOG" id="COG0759">
    <property type="taxonomic scope" value="Bacteria"/>
</dbReference>
<dbReference type="GeneID" id="92961953"/>